<evidence type="ECO:0000313" key="3">
    <source>
        <dbReference type="Proteomes" id="UP000251993"/>
    </source>
</evidence>
<proteinExistence type="predicted"/>
<dbReference type="InterPro" id="IPR022409">
    <property type="entry name" value="PKD/Chitinase_dom"/>
</dbReference>
<evidence type="ECO:0000259" key="1">
    <source>
        <dbReference type="SMART" id="SM00089"/>
    </source>
</evidence>
<dbReference type="InterPro" id="IPR013783">
    <property type="entry name" value="Ig-like_fold"/>
</dbReference>
<dbReference type="Gene3D" id="2.60.40.10">
    <property type="entry name" value="Immunoglobulins"/>
    <property type="match status" value="1"/>
</dbReference>
<gene>
    <name evidence="2" type="ORF">DR864_13080</name>
</gene>
<keyword evidence="3" id="KW-1185">Reference proteome</keyword>
<dbReference type="PANTHER" id="PTHR19328:SF13">
    <property type="entry name" value="HIPL1 PROTEIN"/>
    <property type="match status" value="1"/>
</dbReference>
<dbReference type="KEGG" id="run:DR864_13080"/>
<dbReference type="InterPro" id="IPR000601">
    <property type="entry name" value="PKD_dom"/>
</dbReference>
<dbReference type="Pfam" id="PF07995">
    <property type="entry name" value="GSDH"/>
    <property type="match status" value="1"/>
</dbReference>
<dbReference type="SUPFAM" id="SSF50952">
    <property type="entry name" value="Soluble quinoprotein glucose dehydrogenase"/>
    <property type="match status" value="1"/>
</dbReference>
<dbReference type="NCBIfam" id="NF045639">
    <property type="entry name" value="GCX_COOH"/>
    <property type="match status" value="1"/>
</dbReference>
<dbReference type="InterPro" id="IPR055015">
    <property type="entry name" value="GCX_COOH"/>
</dbReference>
<reference evidence="2 3" key="1">
    <citation type="submission" date="2018-07" db="EMBL/GenBank/DDBJ databases">
        <title>Genome sequencing of Runella.</title>
        <authorList>
            <person name="Baek M.-G."/>
            <person name="Yi H."/>
        </authorList>
    </citation>
    <scope>NUCLEOTIDE SEQUENCE [LARGE SCALE GENOMIC DNA]</scope>
    <source>
        <strain evidence="2 3">HYN0085</strain>
    </source>
</reference>
<dbReference type="InterPro" id="IPR012938">
    <property type="entry name" value="Glc/Sorbosone_DH"/>
</dbReference>
<dbReference type="InterPro" id="IPR035986">
    <property type="entry name" value="PKD_dom_sf"/>
</dbReference>
<dbReference type="InterPro" id="IPR011041">
    <property type="entry name" value="Quinoprot_gluc/sorb_DH_b-prop"/>
</dbReference>
<dbReference type="SUPFAM" id="SSF49299">
    <property type="entry name" value="PKD domain"/>
    <property type="match status" value="1"/>
</dbReference>
<dbReference type="Pfam" id="PF18911">
    <property type="entry name" value="PKD_4"/>
    <property type="match status" value="1"/>
</dbReference>
<dbReference type="CDD" id="cd00146">
    <property type="entry name" value="PKD"/>
    <property type="match status" value="1"/>
</dbReference>
<protein>
    <recommendedName>
        <fullName evidence="1">PKD/Chitinase domain-containing protein</fullName>
    </recommendedName>
</protein>
<feature type="domain" description="PKD/Chitinase" evidence="1">
    <location>
        <begin position="495"/>
        <end position="587"/>
    </location>
</feature>
<dbReference type="Gene3D" id="2.120.10.30">
    <property type="entry name" value="TolB, C-terminal domain"/>
    <property type="match status" value="1"/>
</dbReference>
<dbReference type="Proteomes" id="UP000251993">
    <property type="component" value="Chromosome"/>
</dbReference>
<dbReference type="InterPro" id="IPR011042">
    <property type="entry name" value="6-blade_b-propeller_TolB-like"/>
</dbReference>
<sequence>MAVSDKNRGMNCRIIFAGILAGWVFCCFSTYAQPSGFQDQLKVKGGIVEGLTNLTGITFDAAGQMYACESSGKVWALRFAANGAFQQKYLLLDISGEVLNNSDLGLVSLVLDPDFLTNGYFYIMYAVNRQFLLNGTNGGDGSDQTGSIVRVSRYTADLGASPSFTTVNPNSRLVLIGTSPADGIPIISINHAGGSLVFGSDGTLLVSTGDGASAGVDEGNRGSYQLAISAGVITAEHNIGAYRSQRDDSHNGKVLRIDPSTGNGIPSNPLYNSATPRAPASRLWAKGLRNPFKMSLIPGTGSHHPEDASPGVLVIGDVGNTTREEINTVTGPNQNFGWPRYEGIDRVNFDYDDLTYAPATYRKPILEYRELSTAANVCLNQTTKIQIGTPSFPYNGPTFTGNSTMGGTFYAGTNFPAAYQNALFMADFGGKWIRVMKLNENYEPASITHFMSTAYQIVHLAYNSSDQGLYYVTGNGLPCDEIRRLSYNTGNIPPVAKIEADTAAGISPLPVAFTAIKSYDPEATSLTYEWKIDDGAAFSTGLAPHYVFRPPANTRKKYKVKLTVKDNAGGSGALSSSDSTYIYVNNTPPVIESSSLDNLIQIPEGQSYPLTLSATVSDAQSPADSLTLSWIVGLAHNGHEHRNPAVVGNSINTSLDALTCEVGDATYWYRIYLTVTDPEGLSTTLRKDIQVECSGAAQALNFNPIPNQHITLNTTTATLTAAATSSVGATPVNYFVTSGPAYVIGNTVTLTGKPGKVEIRATQHGNGTYRPALPVERTFDVNRTITNYNIAFTGIPNKQATDPPFTLSATTTPSGGTIQYLLISGPATLSGNTVTLTGDGGTVRIRAFYQGTYTQNGAFAEQTFEVLCPTQYTLTNPIANGQNKVYEAVQVITATNKIQSGANVVYRAGTTVSLQAGFSAESGSVFLAETRACNLAGNALVSEQKIK</sequence>
<accession>A0A344TJ00</accession>
<dbReference type="PANTHER" id="PTHR19328">
    <property type="entry name" value="HEDGEHOG-INTERACTING PROTEIN"/>
    <property type="match status" value="1"/>
</dbReference>
<dbReference type="AlphaFoldDB" id="A0A344TJ00"/>
<dbReference type="SMART" id="SM00089">
    <property type="entry name" value="PKD"/>
    <property type="match status" value="1"/>
</dbReference>
<organism evidence="2 3">
    <name type="scientific">Runella rosea</name>
    <dbReference type="NCBI Taxonomy" id="2259595"/>
    <lineage>
        <taxon>Bacteria</taxon>
        <taxon>Pseudomonadati</taxon>
        <taxon>Bacteroidota</taxon>
        <taxon>Cytophagia</taxon>
        <taxon>Cytophagales</taxon>
        <taxon>Spirosomataceae</taxon>
        <taxon>Runella</taxon>
    </lineage>
</organism>
<dbReference type="EMBL" id="CP030850">
    <property type="protein sequence ID" value="AXE18621.1"/>
    <property type="molecule type" value="Genomic_DNA"/>
</dbReference>
<evidence type="ECO:0000313" key="2">
    <source>
        <dbReference type="EMBL" id="AXE18621.1"/>
    </source>
</evidence>
<name>A0A344TJ00_9BACT</name>
<dbReference type="OrthoDB" id="9770043at2"/>